<sequence>MASLLPLIQDILPMILPASVSLTKAADILPPEPEPSEAEGASPAVRVISRHAIVDKTDRMCASVLILKPNSSSSIRHHGEQETILYTVSGKGALLSQPKGDDEEPQRHELGPGDFAFIPAWTEHQAVNESEEADLHLVLIRSGGQPVEVNLTDWGGEQVKDGPNR</sequence>
<dbReference type="Pfam" id="PF07883">
    <property type="entry name" value="Cupin_2"/>
    <property type="match status" value="1"/>
</dbReference>
<dbReference type="SUPFAM" id="SSF51182">
    <property type="entry name" value="RmlC-like cupins"/>
    <property type="match status" value="1"/>
</dbReference>
<evidence type="ECO:0000313" key="2">
    <source>
        <dbReference type="EMBL" id="KAK4102398.1"/>
    </source>
</evidence>
<dbReference type="InterPro" id="IPR013096">
    <property type="entry name" value="Cupin_2"/>
</dbReference>
<evidence type="ECO:0000313" key="3">
    <source>
        <dbReference type="Proteomes" id="UP001305647"/>
    </source>
</evidence>
<feature type="domain" description="Cupin type-2" evidence="1">
    <location>
        <begin position="65"/>
        <end position="140"/>
    </location>
</feature>
<protein>
    <submittedName>
        <fullName evidence="2">RmlC-like cupin</fullName>
    </submittedName>
</protein>
<proteinExistence type="predicted"/>
<comment type="caution">
    <text evidence="2">The sequence shown here is derived from an EMBL/GenBank/DDBJ whole genome shotgun (WGS) entry which is preliminary data.</text>
</comment>
<dbReference type="Proteomes" id="UP001305647">
    <property type="component" value="Unassembled WGS sequence"/>
</dbReference>
<dbReference type="EMBL" id="MU863631">
    <property type="protein sequence ID" value="KAK4102398.1"/>
    <property type="molecule type" value="Genomic_DNA"/>
</dbReference>
<accession>A0AAN6Q2Q0</accession>
<dbReference type="InterPro" id="IPR014710">
    <property type="entry name" value="RmlC-like_jellyroll"/>
</dbReference>
<gene>
    <name evidence="2" type="ORF">N658DRAFT_423652</name>
</gene>
<name>A0AAN6Q2Q0_9PEZI</name>
<organism evidence="2 3">
    <name type="scientific">Parathielavia hyrcaniae</name>
    <dbReference type="NCBI Taxonomy" id="113614"/>
    <lineage>
        <taxon>Eukaryota</taxon>
        <taxon>Fungi</taxon>
        <taxon>Dikarya</taxon>
        <taxon>Ascomycota</taxon>
        <taxon>Pezizomycotina</taxon>
        <taxon>Sordariomycetes</taxon>
        <taxon>Sordariomycetidae</taxon>
        <taxon>Sordariales</taxon>
        <taxon>Chaetomiaceae</taxon>
        <taxon>Parathielavia</taxon>
    </lineage>
</organism>
<dbReference type="AlphaFoldDB" id="A0AAN6Q2Q0"/>
<dbReference type="InterPro" id="IPR011051">
    <property type="entry name" value="RmlC_Cupin_sf"/>
</dbReference>
<reference evidence="2" key="2">
    <citation type="submission" date="2023-05" db="EMBL/GenBank/DDBJ databases">
        <authorList>
            <consortium name="Lawrence Berkeley National Laboratory"/>
            <person name="Steindorff A."/>
            <person name="Hensen N."/>
            <person name="Bonometti L."/>
            <person name="Westerberg I."/>
            <person name="Brannstrom I.O."/>
            <person name="Guillou S."/>
            <person name="Cros-Aarteil S."/>
            <person name="Calhoun S."/>
            <person name="Haridas S."/>
            <person name="Kuo A."/>
            <person name="Mondo S."/>
            <person name="Pangilinan J."/>
            <person name="Riley R."/>
            <person name="Labutti K."/>
            <person name="Andreopoulos B."/>
            <person name="Lipzen A."/>
            <person name="Chen C."/>
            <person name="Yanf M."/>
            <person name="Daum C."/>
            <person name="Ng V."/>
            <person name="Clum A."/>
            <person name="Ohm R."/>
            <person name="Martin F."/>
            <person name="Silar P."/>
            <person name="Natvig D."/>
            <person name="Lalanne C."/>
            <person name="Gautier V."/>
            <person name="Ament-Velasquez S.L."/>
            <person name="Kruys A."/>
            <person name="Hutchinson M.I."/>
            <person name="Powell A.J."/>
            <person name="Barry K."/>
            <person name="Miller A.N."/>
            <person name="Grigoriev I.V."/>
            <person name="Debuchy R."/>
            <person name="Gladieux P."/>
            <person name="Thoren M.H."/>
            <person name="Johannesson H."/>
        </authorList>
    </citation>
    <scope>NUCLEOTIDE SEQUENCE</scope>
    <source>
        <strain evidence="2">CBS 757.83</strain>
    </source>
</reference>
<keyword evidence="3" id="KW-1185">Reference proteome</keyword>
<reference evidence="2" key="1">
    <citation type="journal article" date="2023" name="Mol. Phylogenet. Evol.">
        <title>Genome-scale phylogeny and comparative genomics of the fungal order Sordariales.</title>
        <authorList>
            <person name="Hensen N."/>
            <person name="Bonometti L."/>
            <person name="Westerberg I."/>
            <person name="Brannstrom I.O."/>
            <person name="Guillou S."/>
            <person name="Cros-Aarteil S."/>
            <person name="Calhoun S."/>
            <person name="Haridas S."/>
            <person name="Kuo A."/>
            <person name="Mondo S."/>
            <person name="Pangilinan J."/>
            <person name="Riley R."/>
            <person name="LaButti K."/>
            <person name="Andreopoulos B."/>
            <person name="Lipzen A."/>
            <person name="Chen C."/>
            <person name="Yan M."/>
            <person name="Daum C."/>
            <person name="Ng V."/>
            <person name="Clum A."/>
            <person name="Steindorff A."/>
            <person name="Ohm R.A."/>
            <person name="Martin F."/>
            <person name="Silar P."/>
            <person name="Natvig D.O."/>
            <person name="Lalanne C."/>
            <person name="Gautier V."/>
            <person name="Ament-Velasquez S.L."/>
            <person name="Kruys A."/>
            <person name="Hutchinson M.I."/>
            <person name="Powell A.J."/>
            <person name="Barry K."/>
            <person name="Miller A.N."/>
            <person name="Grigoriev I.V."/>
            <person name="Debuchy R."/>
            <person name="Gladieux P."/>
            <person name="Hiltunen Thoren M."/>
            <person name="Johannesson H."/>
        </authorList>
    </citation>
    <scope>NUCLEOTIDE SEQUENCE</scope>
    <source>
        <strain evidence="2">CBS 757.83</strain>
    </source>
</reference>
<evidence type="ECO:0000259" key="1">
    <source>
        <dbReference type="Pfam" id="PF07883"/>
    </source>
</evidence>
<dbReference type="Gene3D" id="2.60.120.10">
    <property type="entry name" value="Jelly Rolls"/>
    <property type="match status" value="1"/>
</dbReference>